<feature type="domain" description="CCHC-type" evidence="1">
    <location>
        <begin position="129"/>
        <end position="145"/>
    </location>
</feature>
<dbReference type="CTD" id="20243776"/>
<reference evidence="2 3" key="1">
    <citation type="journal article" date="2013" name="Nature">
        <title>Insights into bilaterian evolution from three spiralian genomes.</title>
        <authorList>
            <person name="Simakov O."/>
            <person name="Marletaz F."/>
            <person name="Cho S.J."/>
            <person name="Edsinger-Gonzales E."/>
            <person name="Havlak P."/>
            <person name="Hellsten U."/>
            <person name="Kuo D.H."/>
            <person name="Larsson T."/>
            <person name="Lv J."/>
            <person name="Arendt D."/>
            <person name="Savage R."/>
            <person name="Osoegawa K."/>
            <person name="de Jong P."/>
            <person name="Grimwood J."/>
            <person name="Chapman J.A."/>
            <person name="Shapiro H."/>
            <person name="Aerts A."/>
            <person name="Otillar R.P."/>
            <person name="Terry A.Y."/>
            <person name="Boore J.L."/>
            <person name="Grigoriev I.V."/>
            <person name="Lindberg D.R."/>
            <person name="Seaver E.C."/>
            <person name="Weisblat D.A."/>
            <person name="Putnam N.H."/>
            <person name="Rokhsar D.S."/>
        </authorList>
    </citation>
    <scope>NUCLEOTIDE SEQUENCE [LARGE SCALE GENOMIC DNA]</scope>
</reference>
<dbReference type="Gene3D" id="4.10.60.10">
    <property type="entry name" value="Zinc finger, CCHC-type"/>
    <property type="match status" value="1"/>
</dbReference>
<dbReference type="HOGENOM" id="CLU_632059_0_0_1"/>
<organism evidence="2 3">
    <name type="scientific">Lottia gigantea</name>
    <name type="common">Giant owl limpet</name>
    <dbReference type="NCBI Taxonomy" id="225164"/>
    <lineage>
        <taxon>Eukaryota</taxon>
        <taxon>Metazoa</taxon>
        <taxon>Spiralia</taxon>
        <taxon>Lophotrochozoa</taxon>
        <taxon>Mollusca</taxon>
        <taxon>Gastropoda</taxon>
        <taxon>Patellogastropoda</taxon>
        <taxon>Lottioidea</taxon>
        <taxon>Lottiidae</taxon>
        <taxon>Lottia</taxon>
    </lineage>
</organism>
<dbReference type="KEGG" id="lgi:LOTGIDRAFT_176454"/>
<protein>
    <recommendedName>
        <fullName evidence="1">CCHC-type domain-containing protein</fullName>
    </recommendedName>
</protein>
<dbReference type="RefSeq" id="XP_009048210.1">
    <property type="nucleotide sequence ID" value="XM_009049962.1"/>
</dbReference>
<gene>
    <name evidence="2" type="ORF">LOTGIDRAFT_176454</name>
</gene>
<proteinExistence type="predicted"/>
<dbReference type="InterPro" id="IPR036875">
    <property type="entry name" value="Znf_CCHC_sf"/>
</dbReference>
<dbReference type="Proteomes" id="UP000030746">
    <property type="component" value="Unassembled WGS sequence"/>
</dbReference>
<evidence type="ECO:0000259" key="1">
    <source>
        <dbReference type="SMART" id="SM00343"/>
    </source>
</evidence>
<feature type="domain" description="CCHC-type" evidence="1">
    <location>
        <begin position="111"/>
        <end position="127"/>
    </location>
</feature>
<name>V4AUY0_LOTGI</name>
<sequence>MASASVIARDGLVHGSEGLHCKLIDSRIKVVSFMHIPVYVSDKDIEVKLKSWGVTSCGPIIRKTKDFDGKKKYDGTRFVKVEFPPTVCSLPYATVFDGQSYSVRHNDQEKVCFICLVPGHVVSNCPEFKCFRCYKQGHGKKSYTSVLCPRCNLYDWKCQCLQPDDNVFTGAKNNITDNLSRSVVLTNEVHEPTTALPLSVDVVSVSLTESGKVNCDINAGGSSNIFSDIDSTDNVQPITTLSKNVCDATDQYDYETATGCGDMHGVIKGSASSIWDGNGSHKESDTKKSSNIFIKNDSDKVDEISYECTSSVTDSSYFRDCNDAVELFNFDDDSLPASAPVPEIVAEVKKGRKVSDVKFGCQSDNDMEIQQLASDSETKISLKKSQRMLYSKSGSEKSLLKNKVKQGDISKKSGNVLGKTLAKSVKDQMRKNGK</sequence>
<dbReference type="OrthoDB" id="6128564at2759"/>
<dbReference type="InterPro" id="IPR001878">
    <property type="entry name" value="Znf_CCHC"/>
</dbReference>
<accession>V4AUY0</accession>
<dbReference type="GO" id="GO:0003676">
    <property type="term" value="F:nucleic acid binding"/>
    <property type="evidence" value="ECO:0007669"/>
    <property type="project" value="InterPro"/>
</dbReference>
<dbReference type="GO" id="GO:0008270">
    <property type="term" value="F:zinc ion binding"/>
    <property type="evidence" value="ECO:0007669"/>
    <property type="project" value="InterPro"/>
</dbReference>
<evidence type="ECO:0000313" key="3">
    <source>
        <dbReference type="Proteomes" id="UP000030746"/>
    </source>
</evidence>
<dbReference type="AlphaFoldDB" id="V4AUY0"/>
<keyword evidence="3" id="KW-1185">Reference proteome</keyword>
<evidence type="ECO:0000313" key="2">
    <source>
        <dbReference type="EMBL" id="ESP01103.1"/>
    </source>
</evidence>
<dbReference type="EMBL" id="KB200544">
    <property type="protein sequence ID" value="ESP01103.1"/>
    <property type="molecule type" value="Genomic_DNA"/>
</dbReference>
<dbReference type="SUPFAM" id="SSF57756">
    <property type="entry name" value="Retrovirus zinc finger-like domains"/>
    <property type="match status" value="1"/>
</dbReference>
<dbReference type="SMART" id="SM00343">
    <property type="entry name" value="ZnF_C2HC"/>
    <property type="match status" value="2"/>
</dbReference>
<dbReference type="GeneID" id="20243776"/>